<dbReference type="PRINTS" id="PR01346">
    <property type="entry name" value="HELNAPAPROT"/>
</dbReference>
<sequence>MEKLYSALNVQISNWSVLYTKLHRYHWYVKGPNFFALHAKFEELYNEAANVVDEAAERLLAIGGKPVSTMQEYLNTSTLTEDTAPATASEMVANLAADYTQLKKELEDLAALAADQNDDLTNDFAVGLMATLDTHIWMFNAYLGE</sequence>
<dbReference type="InterPro" id="IPR009078">
    <property type="entry name" value="Ferritin-like_SF"/>
</dbReference>
<evidence type="ECO:0000256" key="3">
    <source>
        <dbReference type="SAM" id="Coils"/>
    </source>
</evidence>
<evidence type="ECO:0000256" key="2">
    <source>
        <dbReference type="RuleBase" id="RU003875"/>
    </source>
</evidence>
<feature type="domain" description="Ferritin/DPS" evidence="4">
    <location>
        <begin position="7"/>
        <end position="144"/>
    </location>
</feature>
<dbReference type="Pfam" id="PF00210">
    <property type="entry name" value="Ferritin"/>
    <property type="match status" value="1"/>
</dbReference>
<evidence type="ECO:0000259" key="4">
    <source>
        <dbReference type="Pfam" id="PF00210"/>
    </source>
</evidence>
<dbReference type="RefSeq" id="WP_066450760.1">
    <property type="nucleotide sequence ID" value="NZ_CANKUS010000009.1"/>
</dbReference>
<dbReference type="InterPro" id="IPR023188">
    <property type="entry name" value="DPS_DNA-bd_CS"/>
</dbReference>
<dbReference type="PROSITE" id="PS00818">
    <property type="entry name" value="DPS_1"/>
    <property type="match status" value="1"/>
</dbReference>
<keyword evidence="6" id="KW-1185">Reference proteome</keyword>
<dbReference type="CDD" id="cd01043">
    <property type="entry name" value="DPS"/>
    <property type="match status" value="1"/>
</dbReference>
<dbReference type="InterPro" id="IPR008331">
    <property type="entry name" value="Ferritin_DPS_dom"/>
</dbReference>
<accession>A0ABX8FDS2</accession>
<evidence type="ECO:0000256" key="1">
    <source>
        <dbReference type="ARBA" id="ARBA00009497"/>
    </source>
</evidence>
<dbReference type="PANTHER" id="PTHR42932:SF1">
    <property type="entry name" value="GENERAL STRESS PROTEIN 20U"/>
    <property type="match status" value="1"/>
</dbReference>
<evidence type="ECO:0000313" key="5">
    <source>
        <dbReference type="EMBL" id="QVY61886.1"/>
    </source>
</evidence>
<dbReference type="Gene3D" id="1.20.1260.10">
    <property type="match status" value="1"/>
</dbReference>
<dbReference type="PANTHER" id="PTHR42932">
    <property type="entry name" value="GENERAL STRESS PROTEIN 20U"/>
    <property type="match status" value="1"/>
</dbReference>
<evidence type="ECO:0000313" key="6">
    <source>
        <dbReference type="Proteomes" id="UP000679247"/>
    </source>
</evidence>
<gene>
    <name evidence="5" type="ORF">J1899_01780</name>
</gene>
<feature type="coiled-coil region" evidence="3">
    <location>
        <begin position="92"/>
        <end position="123"/>
    </location>
</feature>
<proteinExistence type="inferred from homology"/>
<name>A0ABX8FDS2_9BACI</name>
<reference evidence="5 6" key="1">
    <citation type="submission" date="2021-03" db="EMBL/GenBank/DDBJ databases">
        <title>The first data on the complete genome of the tetrodotoxin-producing bacterium.</title>
        <authorList>
            <person name="Melnikova D.I."/>
            <person name="Nijland R."/>
            <person name="Magarlamov T.Y."/>
        </authorList>
    </citation>
    <scope>NUCLEOTIDE SEQUENCE [LARGE SCALE GENOMIC DNA]</scope>
    <source>
        <strain evidence="5 6">1839</strain>
    </source>
</reference>
<dbReference type="EMBL" id="CP071709">
    <property type="protein sequence ID" value="QVY61886.1"/>
    <property type="molecule type" value="Genomic_DNA"/>
</dbReference>
<dbReference type="InterPro" id="IPR002177">
    <property type="entry name" value="DPS_DNA-bd"/>
</dbReference>
<dbReference type="SUPFAM" id="SSF47240">
    <property type="entry name" value="Ferritin-like"/>
    <property type="match status" value="1"/>
</dbReference>
<dbReference type="InterPro" id="IPR012347">
    <property type="entry name" value="Ferritin-like"/>
</dbReference>
<protein>
    <submittedName>
        <fullName evidence="5">DNA starvation/stationary phase protection protein</fullName>
    </submittedName>
</protein>
<comment type="similarity">
    <text evidence="1 2">Belongs to the Dps family.</text>
</comment>
<keyword evidence="3" id="KW-0175">Coiled coil</keyword>
<organism evidence="5 6">
    <name type="scientific">Cytobacillus gottheilii</name>
    <dbReference type="NCBI Taxonomy" id="859144"/>
    <lineage>
        <taxon>Bacteria</taxon>
        <taxon>Bacillati</taxon>
        <taxon>Bacillota</taxon>
        <taxon>Bacilli</taxon>
        <taxon>Bacillales</taxon>
        <taxon>Bacillaceae</taxon>
        <taxon>Cytobacillus</taxon>
    </lineage>
</organism>
<dbReference type="PIRSF" id="PIRSF005900">
    <property type="entry name" value="Dps"/>
    <property type="match status" value="1"/>
</dbReference>
<dbReference type="Proteomes" id="UP000679247">
    <property type="component" value="Chromosome"/>
</dbReference>